<keyword evidence="3" id="KW-1185">Reference proteome</keyword>
<evidence type="ECO:0000313" key="3">
    <source>
        <dbReference type="Proteomes" id="UP001055439"/>
    </source>
</evidence>
<name>A0A9E7G8Z8_9LILI</name>
<sequence length="127" mass="14516">MKALLSFCETSFAFSRAHTQTRGLHPRHDHRITFDDVRWCYADDRERNSDYGEHDETCLEISIIDCNISVFFPTLRRVNLGGSKPKPEIQSLGIPKAGGEINGESEYEHRQSDGDPRLVFVFVFLAV</sequence>
<dbReference type="Proteomes" id="UP001055439">
    <property type="component" value="Chromosome 6"/>
</dbReference>
<gene>
    <name evidence="2" type="ORF">MUK42_05097</name>
</gene>
<reference evidence="2" key="1">
    <citation type="submission" date="2022-05" db="EMBL/GenBank/DDBJ databases">
        <title>The Musa troglodytarum L. genome provides insights into the mechanism of non-climacteric behaviour and enrichment of carotenoids.</title>
        <authorList>
            <person name="Wang J."/>
        </authorList>
    </citation>
    <scope>NUCLEOTIDE SEQUENCE</scope>
    <source>
        <tissue evidence="2">Leaf</tissue>
    </source>
</reference>
<accession>A0A9E7G8Z8</accession>
<protein>
    <submittedName>
        <fullName evidence="2">Uncharacterized protein</fullName>
    </submittedName>
</protein>
<dbReference type="EMBL" id="CP097508">
    <property type="protein sequence ID" value="URE08357.1"/>
    <property type="molecule type" value="Genomic_DNA"/>
</dbReference>
<organism evidence="2 3">
    <name type="scientific">Musa troglodytarum</name>
    <name type="common">fe'i banana</name>
    <dbReference type="NCBI Taxonomy" id="320322"/>
    <lineage>
        <taxon>Eukaryota</taxon>
        <taxon>Viridiplantae</taxon>
        <taxon>Streptophyta</taxon>
        <taxon>Embryophyta</taxon>
        <taxon>Tracheophyta</taxon>
        <taxon>Spermatophyta</taxon>
        <taxon>Magnoliopsida</taxon>
        <taxon>Liliopsida</taxon>
        <taxon>Zingiberales</taxon>
        <taxon>Musaceae</taxon>
        <taxon>Musa</taxon>
    </lineage>
</organism>
<proteinExistence type="predicted"/>
<feature type="region of interest" description="Disordered" evidence="1">
    <location>
        <begin position="89"/>
        <end position="110"/>
    </location>
</feature>
<evidence type="ECO:0000313" key="2">
    <source>
        <dbReference type="EMBL" id="URE08357.1"/>
    </source>
</evidence>
<dbReference type="AlphaFoldDB" id="A0A9E7G8Z8"/>
<evidence type="ECO:0000256" key="1">
    <source>
        <dbReference type="SAM" id="MobiDB-lite"/>
    </source>
</evidence>